<dbReference type="Pfam" id="PF24394">
    <property type="entry name" value="TMEM62_C"/>
    <property type="match status" value="1"/>
</dbReference>
<organism evidence="5 6">
    <name type="scientific">Artemia franciscana</name>
    <name type="common">Brine shrimp</name>
    <name type="synonym">Artemia sanfranciscana</name>
    <dbReference type="NCBI Taxonomy" id="6661"/>
    <lineage>
        <taxon>Eukaryota</taxon>
        <taxon>Metazoa</taxon>
        <taxon>Ecdysozoa</taxon>
        <taxon>Arthropoda</taxon>
        <taxon>Crustacea</taxon>
        <taxon>Branchiopoda</taxon>
        <taxon>Anostraca</taxon>
        <taxon>Artemiidae</taxon>
        <taxon>Artemia</taxon>
    </lineage>
</organism>
<dbReference type="GO" id="GO:0016787">
    <property type="term" value="F:hydrolase activity"/>
    <property type="evidence" value="ECO:0007669"/>
    <property type="project" value="InterPro"/>
</dbReference>
<dbReference type="AlphaFoldDB" id="A0AA88HIA7"/>
<evidence type="ECO:0000313" key="5">
    <source>
        <dbReference type="EMBL" id="KAK2706171.1"/>
    </source>
</evidence>
<evidence type="ECO:0008006" key="7">
    <source>
        <dbReference type="Google" id="ProtNLM"/>
    </source>
</evidence>
<keyword evidence="1" id="KW-1133">Transmembrane helix</keyword>
<dbReference type="Proteomes" id="UP001187531">
    <property type="component" value="Unassembled WGS sequence"/>
</dbReference>
<name>A0AA88HIA7_ARTSF</name>
<dbReference type="PANTHER" id="PTHR14795">
    <property type="entry name" value="HELICASE RELATED"/>
    <property type="match status" value="1"/>
</dbReference>
<dbReference type="InterPro" id="IPR041871">
    <property type="entry name" value="MPP_TMEM62"/>
</dbReference>
<keyword evidence="1" id="KW-0812">Transmembrane</keyword>
<keyword evidence="6" id="KW-1185">Reference proteome</keyword>
<evidence type="ECO:0000313" key="6">
    <source>
        <dbReference type="Proteomes" id="UP001187531"/>
    </source>
</evidence>
<keyword evidence="1" id="KW-0472">Membrane</keyword>
<feature type="transmembrane region" description="Helical" evidence="1">
    <location>
        <begin position="531"/>
        <end position="547"/>
    </location>
</feature>
<proteinExistence type="predicted"/>
<dbReference type="InterPro" id="IPR056229">
    <property type="entry name" value="Ig_TMM62"/>
</dbReference>
<evidence type="ECO:0000259" key="3">
    <source>
        <dbReference type="Pfam" id="PF24384"/>
    </source>
</evidence>
<dbReference type="EMBL" id="JAVRJZ010000020">
    <property type="protein sequence ID" value="KAK2706171.1"/>
    <property type="molecule type" value="Genomic_DNA"/>
</dbReference>
<evidence type="ECO:0000259" key="4">
    <source>
        <dbReference type="Pfam" id="PF24394"/>
    </source>
</evidence>
<feature type="transmembrane region" description="Helical" evidence="1">
    <location>
        <begin position="454"/>
        <end position="477"/>
    </location>
</feature>
<dbReference type="InterPro" id="IPR029052">
    <property type="entry name" value="Metallo-depent_PP-like"/>
</dbReference>
<protein>
    <recommendedName>
        <fullName evidence="7">Transmembrane protein 62</fullName>
    </recommendedName>
</protein>
<dbReference type="CDD" id="cd07401">
    <property type="entry name" value="MPP_TMEM62_N"/>
    <property type="match status" value="1"/>
</dbReference>
<feature type="domain" description="Calcineurin-like phosphoesterase" evidence="2">
    <location>
        <begin position="53"/>
        <end position="256"/>
    </location>
</feature>
<gene>
    <name evidence="5" type="ORF">QYM36_016266</name>
</gene>
<dbReference type="Pfam" id="PF24384">
    <property type="entry name" value="Ig_TMM62"/>
    <property type="match status" value="1"/>
</dbReference>
<evidence type="ECO:0000256" key="1">
    <source>
        <dbReference type="SAM" id="Phobius"/>
    </source>
</evidence>
<dbReference type="Pfam" id="PF00149">
    <property type="entry name" value="Metallophos"/>
    <property type="match status" value="1"/>
</dbReference>
<reference evidence="5" key="1">
    <citation type="submission" date="2023-07" db="EMBL/GenBank/DDBJ databases">
        <title>Chromosome-level genome assembly of Artemia franciscana.</title>
        <authorList>
            <person name="Jo E."/>
        </authorList>
    </citation>
    <scope>NUCLEOTIDE SEQUENCE</scope>
    <source>
        <tissue evidence="5">Whole body</tissue>
    </source>
</reference>
<dbReference type="PANTHER" id="PTHR14795:SF0">
    <property type="entry name" value="TRANSMEMBRANE PROTEIN 62"/>
    <property type="match status" value="1"/>
</dbReference>
<accession>A0AA88HIA7</accession>
<sequence length="573" mass="65100">MQLQVAFCCLLAIVGILLARIIAALKVHTNPIHDREVKDGEILGNRKGSLFYFVQITDIHISIFRDPNRIPDLWTFCDENLKVIKPPVVIASGDLTDATREQPMGSQQYEEEWRQYSNSVRKCKNHTKAWLDIRGNHDTFNVPSSNSSINYFRNYSAQGRLHSYSYMYTTKEQGYTVNFIAVDGTTEPGTIKPYNFFGIISPEGFAVLEKMKRDAAIGNATFWFGHYPTSTLLSPSPGMRELMNDGMAYLNGHLHTFFMMVPKMHTLHHSGLIELELGDWKDHRIYRILAIDNGLFSFVDLRVHDWPAILITNPKDSMYMQPTKEPLWKMAKSTHIRILIFSKSAIRHCQVKIDDADVGQCLQSDGPLFVLPWNPQDYSKGLHKLEVSAMDSDLQTRNETIIFSLDGSREPFPFGGRFALMSDAVTTLQEQIDMAPGRNMAFLFGDFNTQAQCLFGFLFAAWILPLCILRICHYRILGGAFVKPRLSNDFFGRLARNFWIAAATDRIFIFIMLGMVYLLIGPWFVGELADGLYGVIFLWGTFVGNVYQPGSLSYFYGATHSYSALDYAGSFAE</sequence>
<evidence type="ECO:0000259" key="2">
    <source>
        <dbReference type="Pfam" id="PF00149"/>
    </source>
</evidence>
<dbReference type="SUPFAM" id="SSF56300">
    <property type="entry name" value="Metallo-dependent phosphatases"/>
    <property type="match status" value="1"/>
</dbReference>
<feature type="domain" description="TMEM62 C-terminal" evidence="4">
    <location>
        <begin position="453"/>
        <end position="549"/>
    </location>
</feature>
<feature type="transmembrane region" description="Helical" evidence="1">
    <location>
        <begin position="498"/>
        <end position="525"/>
    </location>
</feature>
<dbReference type="InterPro" id="IPR004843">
    <property type="entry name" value="Calcineurin-like_PHP"/>
</dbReference>
<dbReference type="Gene3D" id="3.60.21.10">
    <property type="match status" value="1"/>
</dbReference>
<feature type="domain" description="TMEM62 Ig-like" evidence="3">
    <location>
        <begin position="305"/>
        <end position="408"/>
    </location>
</feature>
<dbReference type="InterPro" id="IPR056230">
    <property type="entry name" value="TMEM62_C"/>
</dbReference>
<comment type="caution">
    <text evidence="5">The sequence shown here is derived from an EMBL/GenBank/DDBJ whole genome shotgun (WGS) entry which is preliminary data.</text>
</comment>